<feature type="transmembrane region" description="Helical" evidence="7">
    <location>
        <begin position="46"/>
        <end position="67"/>
    </location>
</feature>
<feature type="transmembrane region" description="Helical" evidence="7">
    <location>
        <begin position="248"/>
        <end position="266"/>
    </location>
</feature>
<feature type="compositionally biased region" description="Low complexity" evidence="6">
    <location>
        <begin position="1"/>
        <end position="12"/>
    </location>
</feature>
<dbReference type="GO" id="GO:0008360">
    <property type="term" value="P:regulation of cell shape"/>
    <property type="evidence" value="ECO:0007669"/>
    <property type="project" value="UniProtKB-KW"/>
</dbReference>
<evidence type="ECO:0000256" key="4">
    <source>
        <dbReference type="ARBA" id="ARBA00022989"/>
    </source>
</evidence>
<dbReference type="PANTHER" id="PTHR30474:SF3">
    <property type="entry name" value="PEPTIDOGLYCAN GLYCOSYLTRANSFERASE RODA"/>
    <property type="match status" value="1"/>
</dbReference>
<sequence length="526" mass="56625">MVRSGTRGAYAPARPPARRWRRPRRGGPQPPPWVLAWIARRRRVELGLVLFAIAITAAGHAVVGLTLDERLPSGLPAHTLGLGALALAAHLVVRRFARYADPLILPVTVLLTGLGLVLIDRLDHAYAVHLADEPWQAQPVAPDQVRWAVIAVSLLMATLVTLRHHRALQRYPYLGMAVAMALLMAPAFFGEDTYGAKRWITFGSFSVQPGEFVKVMIVVFFASYLMANRDALALVGRRVWGVALPRGRNVGPILAVWAVSLVVLFYERDLGTSLIFFGVFVAMLYIATSRPGWLVFGALLAVVGTVTVAATQEHVHGRVRAWLDPMAAFLPPERQPSGVVSDQAAQALFSFGAGELTGTGLGQGHSWLVRFAGRSDYILTTVGEELGLLGLTLVLLLYALLVQRGLRAAMVTPDPFGKLLAAGLSTVLALQVFVIAGGVTGLIPFTGKALPFLAQGGSATVANWLLVALLIRVSDRAGRAVTEPEGNATIIIPAAAETPPARGHRADRPDPIVPGLRTNGRERRRR</sequence>
<feature type="transmembrane region" description="Helical" evidence="7">
    <location>
        <begin position="145"/>
        <end position="162"/>
    </location>
</feature>
<evidence type="ECO:0000256" key="3">
    <source>
        <dbReference type="ARBA" id="ARBA00022960"/>
    </source>
</evidence>
<dbReference type="PANTHER" id="PTHR30474">
    <property type="entry name" value="CELL CYCLE PROTEIN"/>
    <property type="match status" value="1"/>
</dbReference>
<evidence type="ECO:0000256" key="5">
    <source>
        <dbReference type="ARBA" id="ARBA00023136"/>
    </source>
</evidence>
<evidence type="ECO:0000256" key="1">
    <source>
        <dbReference type="ARBA" id="ARBA00004141"/>
    </source>
</evidence>
<dbReference type="AlphaFoldDB" id="A0A286DXZ1"/>
<evidence type="ECO:0000256" key="2">
    <source>
        <dbReference type="ARBA" id="ARBA00022692"/>
    </source>
</evidence>
<dbReference type="Pfam" id="PF01098">
    <property type="entry name" value="FTSW_RODA_SPOVE"/>
    <property type="match status" value="1"/>
</dbReference>
<feature type="compositionally biased region" description="Basic residues" evidence="6">
    <location>
        <begin position="16"/>
        <end position="25"/>
    </location>
</feature>
<dbReference type="InterPro" id="IPR001182">
    <property type="entry name" value="FtsW/RodA"/>
</dbReference>
<dbReference type="GO" id="GO:0032153">
    <property type="term" value="C:cell division site"/>
    <property type="evidence" value="ECO:0007669"/>
    <property type="project" value="TreeGrafter"/>
</dbReference>
<evidence type="ECO:0000256" key="6">
    <source>
        <dbReference type="SAM" id="MobiDB-lite"/>
    </source>
</evidence>
<keyword evidence="2 7" id="KW-0812">Transmembrane</keyword>
<feature type="transmembrane region" description="Helical" evidence="7">
    <location>
        <begin position="293"/>
        <end position="312"/>
    </location>
</feature>
<dbReference type="RefSeq" id="WP_097232002.1">
    <property type="nucleotide sequence ID" value="NZ_OCNE01000011.1"/>
</dbReference>
<feature type="transmembrane region" description="Helical" evidence="7">
    <location>
        <begin position="209"/>
        <end position="227"/>
    </location>
</feature>
<feature type="transmembrane region" description="Helical" evidence="7">
    <location>
        <begin position="449"/>
        <end position="471"/>
    </location>
</feature>
<dbReference type="OrthoDB" id="9812661at2"/>
<evidence type="ECO:0000313" key="9">
    <source>
        <dbReference type="Proteomes" id="UP000219072"/>
    </source>
</evidence>
<feature type="transmembrane region" description="Helical" evidence="7">
    <location>
        <begin position="419"/>
        <end position="443"/>
    </location>
</feature>
<feature type="transmembrane region" description="Helical" evidence="7">
    <location>
        <begin position="100"/>
        <end position="119"/>
    </location>
</feature>
<dbReference type="EMBL" id="OCNE01000011">
    <property type="protein sequence ID" value="SOD63532.1"/>
    <property type="molecule type" value="Genomic_DNA"/>
</dbReference>
<name>A0A286DXZ1_9ACTN</name>
<dbReference type="Proteomes" id="UP000219072">
    <property type="component" value="Unassembled WGS sequence"/>
</dbReference>
<feature type="transmembrane region" description="Helical" evidence="7">
    <location>
        <begin position="377"/>
        <end position="398"/>
    </location>
</feature>
<evidence type="ECO:0000256" key="7">
    <source>
        <dbReference type="SAM" id="Phobius"/>
    </source>
</evidence>
<protein>
    <submittedName>
        <fullName evidence="8">Cell elongation-specific peptidoglycan biosynthesis regulator RodA</fullName>
    </submittedName>
</protein>
<keyword evidence="3" id="KW-0133">Cell shape</keyword>
<feature type="transmembrane region" description="Helical" evidence="7">
    <location>
        <begin position="73"/>
        <end position="93"/>
    </location>
</feature>
<dbReference type="GO" id="GO:0015648">
    <property type="term" value="F:lipid-linked peptidoglycan transporter activity"/>
    <property type="evidence" value="ECO:0007669"/>
    <property type="project" value="TreeGrafter"/>
</dbReference>
<feature type="transmembrane region" description="Helical" evidence="7">
    <location>
        <begin position="272"/>
        <end position="288"/>
    </location>
</feature>
<dbReference type="GO" id="GO:0005886">
    <property type="term" value="C:plasma membrane"/>
    <property type="evidence" value="ECO:0007669"/>
    <property type="project" value="TreeGrafter"/>
</dbReference>
<reference evidence="8 9" key="1">
    <citation type="submission" date="2017-09" db="EMBL/GenBank/DDBJ databases">
        <authorList>
            <person name="Ehlers B."/>
            <person name="Leendertz F.H."/>
        </authorList>
    </citation>
    <scope>NUCLEOTIDE SEQUENCE [LARGE SCALE GENOMIC DNA]</scope>
    <source>
        <strain evidence="8 9">CGMCC 4.7095</strain>
    </source>
</reference>
<accession>A0A286DXZ1</accession>
<organism evidence="8 9">
    <name type="scientific">Streptomyces zhaozhouensis</name>
    <dbReference type="NCBI Taxonomy" id="1300267"/>
    <lineage>
        <taxon>Bacteria</taxon>
        <taxon>Bacillati</taxon>
        <taxon>Actinomycetota</taxon>
        <taxon>Actinomycetes</taxon>
        <taxon>Kitasatosporales</taxon>
        <taxon>Streptomycetaceae</taxon>
        <taxon>Streptomyces</taxon>
    </lineage>
</organism>
<keyword evidence="5 7" id="KW-0472">Membrane</keyword>
<feature type="transmembrane region" description="Helical" evidence="7">
    <location>
        <begin position="171"/>
        <end position="189"/>
    </location>
</feature>
<comment type="subcellular location">
    <subcellularLocation>
        <location evidence="1">Membrane</location>
        <topology evidence="1">Multi-pass membrane protein</topology>
    </subcellularLocation>
</comment>
<keyword evidence="9" id="KW-1185">Reference proteome</keyword>
<feature type="region of interest" description="Disordered" evidence="6">
    <location>
        <begin position="1"/>
        <end position="28"/>
    </location>
</feature>
<evidence type="ECO:0000313" key="8">
    <source>
        <dbReference type="EMBL" id="SOD63532.1"/>
    </source>
</evidence>
<keyword evidence="4 7" id="KW-1133">Transmembrane helix</keyword>
<feature type="region of interest" description="Disordered" evidence="6">
    <location>
        <begin position="499"/>
        <end position="526"/>
    </location>
</feature>
<dbReference type="GO" id="GO:0051301">
    <property type="term" value="P:cell division"/>
    <property type="evidence" value="ECO:0007669"/>
    <property type="project" value="InterPro"/>
</dbReference>
<proteinExistence type="predicted"/>
<gene>
    <name evidence="8" type="ORF">SAMN06297387_11180</name>
</gene>